<feature type="compositionally biased region" description="Low complexity" evidence="1">
    <location>
        <begin position="390"/>
        <end position="417"/>
    </location>
</feature>
<reference evidence="3" key="2">
    <citation type="submission" date="2020-11" db="EMBL/GenBank/DDBJ databases">
        <authorList>
            <person name="Cecchin M."/>
            <person name="Marcolungo L."/>
            <person name="Rossato M."/>
            <person name="Girolomoni L."/>
            <person name="Cosentino E."/>
            <person name="Cuine S."/>
            <person name="Li-Beisson Y."/>
            <person name="Delledonne M."/>
            <person name="Ballottari M."/>
        </authorList>
    </citation>
    <scope>NUCLEOTIDE SEQUENCE</scope>
    <source>
        <strain evidence="3">211/11P</strain>
        <tissue evidence="3">Whole cell</tissue>
    </source>
</reference>
<evidence type="ECO:0000313" key="4">
    <source>
        <dbReference type="Proteomes" id="UP001055712"/>
    </source>
</evidence>
<feature type="compositionally biased region" description="Gly residues" evidence="1">
    <location>
        <begin position="468"/>
        <end position="479"/>
    </location>
</feature>
<dbReference type="InterPro" id="IPR027275">
    <property type="entry name" value="PRC-brl_dom"/>
</dbReference>
<evidence type="ECO:0000259" key="2">
    <source>
        <dbReference type="Pfam" id="PF05239"/>
    </source>
</evidence>
<dbReference type="Proteomes" id="UP001055712">
    <property type="component" value="Unassembled WGS sequence"/>
</dbReference>
<feature type="compositionally biased region" description="Low complexity" evidence="1">
    <location>
        <begin position="504"/>
        <end position="568"/>
    </location>
</feature>
<feature type="region of interest" description="Disordered" evidence="1">
    <location>
        <begin position="379"/>
        <end position="713"/>
    </location>
</feature>
<feature type="compositionally biased region" description="Low complexity" evidence="1">
    <location>
        <begin position="649"/>
        <end position="671"/>
    </location>
</feature>
<dbReference type="PANTHER" id="PTHR36740:SF1">
    <property type="entry name" value="PRC-BARREL DOMAIN-CONTAINING PROTEIN"/>
    <property type="match status" value="1"/>
</dbReference>
<feature type="compositionally biased region" description="Pro residues" evidence="1">
    <location>
        <begin position="418"/>
        <end position="432"/>
    </location>
</feature>
<feature type="domain" description="PRC-barrel" evidence="2">
    <location>
        <begin position="233"/>
        <end position="311"/>
    </location>
</feature>
<organism evidence="3 4">
    <name type="scientific">Chlorella vulgaris</name>
    <name type="common">Green alga</name>
    <dbReference type="NCBI Taxonomy" id="3077"/>
    <lineage>
        <taxon>Eukaryota</taxon>
        <taxon>Viridiplantae</taxon>
        <taxon>Chlorophyta</taxon>
        <taxon>core chlorophytes</taxon>
        <taxon>Trebouxiophyceae</taxon>
        <taxon>Chlorellales</taxon>
        <taxon>Chlorellaceae</taxon>
        <taxon>Chlorella clade</taxon>
        <taxon>Chlorella</taxon>
    </lineage>
</organism>
<gene>
    <name evidence="3" type="ORF">D9Q98_005733</name>
</gene>
<proteinExistence type="predicted"/>
<dbReference type="InterPro" id="IPR011033">
    <property type="entry name" value="PRC_barrel-like_sf"/>
</dbReference>
<dbReference type="EMBL" id="SIDB01000008">
    <property type="protein sequence ID" value="KAI3429647.1"/>
    <property type="molecule type" value="Genomic_DNA"/>
</dbReference>
<feature type="compositionally biased region" description="Low complexity" evidence="1">
    <location>
        <begin position="51"/>
        <end position="87"/>
    </location>
</feature>
<name>A0A9D4TMS5_CHLVU</name>
<feature type="compositionally biased region" description="Low complexity" evidence="1">
    <location>
        <begin position="437"/>
        <end position="464"/>
    </location>
</feature>
<sequence length="713" mass="77231">MLVPSRAATRNFVGRSPRLSLQTTSLRLSQPRRSAVSVSSQYAAGGGGGAAPQQQRFPPQQQQFPQQPAYQQQQQQYQQPVQQRPSAPQQGQRAAVPPRRRVGTAAQPQQFTQQLTQGSVGGGRQLAAAADYIPDQVAVQRRQGDSASDMVLPRSLLMGKEVITRTTARRLGYVNQLFVDPTSLSVASLYLRSNASNILAGSQDHIMLASMRQISDVVLVHDELALTDPPANDEVGYYKLAGAEVITEGGMELGRVRDFLFDPDNGAISTIKYDRLGQPWVPQALLSCYSISWEDVVALGPQRLIVRSGTELRAIKENDGIADSGLTKLLDILAGSGADSEGSGEPAIAGMSAEESLRYRDSPAYRAWYAEHAESYATTKGINMPPPPDRQMQQQGGVQQGYGYQQPQQQYQQYQPPQYQPPQQPRALPPPQSTTFAQAVQPQQQQYQQQPTYQQALRQQQRQAMPAGSGGGSGDGGWGSAPPLSTPQQYAAFPPQQLKQQPGAPAAAQNMQRPPPQQRQQYPQPGGAPRAPQQQQPQQPQQPQQRGAPPQGRQQVQASSQPAQLPPQNGIPIFPTPAPPYRRRDADGNFGSAPLPSQQQQQQQQQQQYTPPPQQQQQQQQYTPPPQQQQQQGGPGRQQPRAQAPPGPASRQPPQQRASPAQQAAAPRGAPVVEPDAIIPGGLPQSLGSASRQGDMGGGSSGGSTQLAEFRQL</sequence>
<feature type="compositionally biased region" description="Low complexity" evidence="1">
    <location>
        <begin position="25"/>
        <end position="43"/>
    </location>
</feature>
<dbReference type="Pfam" id="PF05239">
    <property type="entry name" value="PRC"/>
    <property type="match status" value="1"/>
</dbReference>
<feature type="region of interest" description="Disordered" evidence="1">
    <location>
        <begin position="25"/>
        <end position="110"/>
    </location>
</feature>
<dbReference type="PANTHER" id="PTHR36740">
    <property type="entry name" value="PRC DOMAIN-CONTAINING PROTEIN"/>
    <property type="match status" value="1"/>
</dbReference>
<evidence type="ECO:0000313" key="3">
    <source>
        <dbReference type="EMBL" id="KAI3429647.1"/>
    </source>
</evidence>
<accession>A0A9D4TMS5</accession>
<dbReference type="SUPFAM" id="SSF50346">
    <property type="entry name" value="PRC-barrel domain"/>
    <property type="match status" value="1"/>
</dbReference>
<dbReference type="OrthoDB" id="539916at2759"/>
<feature type="compositionally biased region" description="Low complexity" evidence="1">
    <location>
        <begin position="596"/>
        <end position="642"/>
    </location>
</feature>
<comment type="caution">
    <text evidence="3">The sequence shown here is derived from an EMBL/GenBank/DDBJ whole genome shotgun (WGS) entry which is preliminary data.</text>
</comment>
<dbReference type="AlphaFoldDB" id="A0A9D4TMS5"/>
<keyword evidence="4" id="KW-1185">Reference proteome</keyword>
<protein>
    <recommendedName>
        <fullName evidence="2">PRC-barrel domain-containing protein</fullName>
    </recommendedName>
</protein>
<evidence type="ECO:0000256" key="1">
    <source>
        <dbReference type="SAM" id="MobiDB-lite"/>
    </source>
</evidence>
<dbReference type="Gene3D" id="2.30.30.240">
    <property type="entry name" value="PRC-barrel domain"/>
    <property type="match status" value="2"/>
</dbReference>
<reference evidence="3" key="1">
    <citation type="journal article" date="2019" name="Plant J.">
        <title>Chlorella vulgaris genome assembly and annotation reveals the molecular basis for metabolic acclimation to high light conditions.</title>
        <authorList>
            <person name="Cecchin M."/>
            <person name="Marcolungo L."/>
            <person name="Rossato M."/>
            <person name="Girolomoni L."/>
            <person name="Cosentino E."/>
            <person name="Cuine S."/>
            <person name="Li-Beisson Y."/>
            <person name="Delledonne M."/>
            <person name="Ballottari M."/>
        </authorList>
    </citation>
    <scope>NUCLEOTIDE SEQUENCE</scope>
    <source>
        <strain evidence="3">211/11P</strain>
    </source>
</reference>